<evidence type="ECO:0000259" key="2">
    <source>
        <dbReference type="SMART" id="SM00062"/>
    </source>
</evidence>
<dbReference type="EMBL" id="JBHTCM010000040">
    <property type="protein sequence ID" value="MFC7335524.1"/>
    <property type="molecule type" value="Genomic_DNA"/>
</dbReference>
<evidence type="ECO:0000313" key="3">
    <source>
        <dbReference type="EMBL" id="MFC7335524.1"/>
    </source>
</evidence>
<organism evidence="3 4">
    <name type="scientific">Rhodocista pekingensis</name>
    <dbReference type="NCBI Taxonomy" id="201185"/>
    <lineage>
        <taxon>Bacteria</taxon>
        <taxon>Pseudomonadati</taxon>
        <taxon>Pseudomonadota</taxon>
        <taxon>Alphaproteobacteria</taxon>
        <taxon>Rhodospirillales</taxon>
        <taxon>Azospirillaceae</taxon>
        <taxon>Rhodocista</taxon>
    </lineage>
</organism>
<gene>
    <name evidence="3" type="ORF">ACFQPS_20340</name>
</gene>
<dbReference type="Pfam" id="PF00497">
    <property type="entry name" value="SBP_bac_3"/>
    <property type="match status" value="1"/>
</dbReference>
<feature type="domain" description="Solute-binding protein family 3/N-terminal" evidence="2">
    <location>
        <begin position="42"/>
        <end position="261"/>
    </location>
</feature>
<dbReference type="SUPFAM" id="SSF53850">
    <property type="entry name" value="Periplasmic binding protein-like II"/>
    <property type="match status" value="1"/>
</dbReference>
<comment type="caution">
    <text evidence="3">The sequence shown here is derived from an EMBL/GenBank/DDBJ whole genome shotgun (WGS) entry which is preliminary data.</text>
</comment>
<reference evidence="4" key="1">
    <citation type="journal article" date="2019" name="Int. J. Syst. Evol. Microbiol.">
        <title>The Global Catalogue of Microorganisms (GCM) 10K type strain sequencing project: providing services to taxonomists for standard genome sequencing and annotation.</title>
        <authorList>
            <consortium name="The Broad Institute Genomics Platform"/>
            <consortium name="The Broad Institute Genome Sequencing Center for Infectious Disease"/>
            <person name="Wu L."/>
            <person name="Ma J."/>
        </authorList>
    </citation>
    <scope>NUCLEOTIDE SEQUENCE [LARGE SCALE GENOMIC DNA]</scope>
    <source>
        <strain evidence="4">CGMCC 1.16275</strain>
    </source>
</reference>
<dbReference type="Proteomes" id="UP001596456">
    <property type="component" value="Unassembled WGS sequence"/>
</dbReference>
<dbReference type="InterPro" id="IPR001638">
    <property type="entry name" value="Solute-binding_3/MltF_N"/>
</dbReference>
<evidence type="ECO:0000313" key="4">
    <source>
        <dbReference type="Proteomes" id="UP001596456"/>
    </source>
</evidence>
<dbReference type="SMART" id="SM00062">
    <property type="entry name" value="PBPb"/>
    <property type="match status" value="1"/>
</dbReference>
<sequence>MRTWLFTRMRFSGLVVLLLAGVPGALPARAETITLRADAWCPYNCAPGSARPGYVVEIAREVFAAHGITVDYALMPWARALESVRQGKVTGVIGATRQEGEDLVFGQEAVGFSSDALAARRGYGFTYRGVGSLDGQRLAAVRDYSYEPEIDAYIAAHAEAGEAVSLASGEDVTVQNLRKLLAGRVDLVLEDRNVLDYTLAAEGLTGLAESQAISAPEVIHIAFSPADPKAADHAAMLDAGLREMRRSGRLAEILSRYGLTDWTVGHAAAVAPPTGP</sequence>
<dbReference type="Gene3D" id="3.40.190.10">
    <property type="entry name" value="Periplasmic binding protein-like II"/>
    <property type="match status" value="2"/>
</dbReference>
<evidence type="ECO:0000256" key="1">
    <source>
        <dbReference type="ARBA" id="ARBA00022729"/>
    </source>
</evidence>
<keyword evidence="1" id="KW-0732">Signal</keyword>
<dbReference type="PANTHER" id="PTHR35936:SF25">
    <property type="entry name" value="ABC TRANSPORTER SUBSTRATE-BINDING PROTEIN"/>
    <property type="match status" value="1"/>
</dbReference>
<accession>A0ABW2L2K6</accession>
<proteinExistence type="predicted"/>
<protein>
    <submittedName>
        <fullName evidence="3">Substrate-binding periplasmic protein</fullName>
    </submittedName>
</protein>
<dbReference type="RefSeq" id="WP_377361215.1">
    <property type="nucleotide sequence ID" value="NZ_JBHTCM010000040.1"/>
</dbReference>
<dbReference type="PANTHER" id="PTHR35936">
    <property type="entry name" value="MEMBRANE-BOUND LYTIC MUREIN TRANSGLYCOSYLASE F"/>
    <property type="match status" value="1"/>
</dbReference>
<name>A0ABW2L2K6_9PROT</name>
<keyword evidence="4" id="KW-1185">Reference proteome</keyword>